<organism evidence="1">
    <name type="scientific">Anguilla anguilla</name>
    <name type="common">European freshwater eel</name>
    <name type="synonym">Muraena anguilla</name>
    <dbReference type="NCBI Taxonomy" id="7936"/>
    <lineage>
        <taxon>Eukaryota</taxon>
        <taxon>Metazoa</taxon>
        <taxon>Chordata</taxon>
        <taxon>Craniata</taxon>
        <taxon>Vertebrata</taxon>
        <taxon>Euteleostomi</taxon>
        <taxon>Actinopterygii</taxon>
        <taxon>Neopterygii</taxon>
        <taxon>Teleostei</taxon>
        <taxon>Anguilliformes</taxon>
        <taxon>Anguillidae</taxon>
        <taxon>Anguilla</taxon>
    </lineage>
</organism>
<name>A0A0E9VSY8_ANGAN</name>
<protein>
    <submittedName>
        <fullName evidence="1">Uncharacterized protein</fullName>
    </submittedName>
</protein>
<reference evidence="1" key="1">
    <citation type="submission" date="2014-11" db="EMBL/GenBank/DDBJ databases">
        <authorList>
            <person name="Amaro Gonzalez C."/>
        </authorList>
    </citation>
    <scope>NUCLEOTIDE SEQUENCE</scope>
</reference>
<sequence length="49" mass="5656">MYHVTLTLDHTALRITIGETIAHLSCCIFTGACREEFHHFVLLKEQQVK</sequence>
<proteinExistence type="predicted"/>
<evidence type="ECO:0000313" key="1">
    <source>
        <dbReference type="EMBL" id="JAH81152.1"/>
    </source>
</evidence>
<accession>A0A0E9VSY8</accession>
<reference evidence="1" key="2">
    <citation type="journal article" date="2015" name="Fish Shellfish Immunol.">
        <title>Early steps in the European eel (Anguilla anguilla)-Vibrio vulnificus interaction in the gills: Role of the RtxA13 toxin.</title>
        <authorList>
            <person name="Callol A."/>
            <person name="Pajuelo D."/>
            <person name="Ebbesson L."/>
            <person name="Teles M."/>
            <person name="MacKenzie S."/>
            <person name="Amaro C."/>
        </authorList>
    </citation>
    <scope>NUCLEOTIDE SEQUENCE</scope>
</reference>
<dbReference type="EMBL" id="GBXM01027425">
    <property type="protein sequence ID" value="JAH81152.1"/>
    <property type="molecule type" value="Transcribed_RNA"/>
</dbReference>
<dbReference type="AlphaFoldDB" id="A0A0E9VSY8"/>